<accession>A0A672U8J1</accession>
<dbReference type="Ensembl" id="ENSSHBT00005012695.1">
    <property type="protein sequence ID" value="ENSSHBP00005010538.1"/>
    <property type="gene ID" value="ENSSHBG00005009173.1"/>
</dbReference>
<sequence length="178" mass="19951">GPRQARALLGAHGELGRVFLQPRGGGVRRRRQRPGAPGGSFAEGWVEFRDKRAAKRAAALLHGAAMSPRPRSRFRHHCWSIKYLPGFRWPHLSERLSYERQVRAQRLRVEVAQAKREGGFYTRRRAPPADTAAPPAPTAPSWGFTQTPTEEEIWGRKKRPPPARPPRSLLQKVFGGGG</sequence>
<gene>
    <name evidence="2" type="primary">ABT1</name>
</gene>
<name>A0A672U8J1_STRHB</name>
<dbReference type="InterPro" id="IPR039119">
    <property type="entry name" value="ABT1/Esf2"/>
</dbReference>
<dbReference type="GO" id="GO:0003723">
    <property type="term" value="F:RNA binding"/>
    <property type="evidence" value="ECO:0007669"/>
    <property type="project" value="TreeGrafter"/>
</dbReference>
<keyword evidence="3" id="KW-1185">Reference proteome</keyword>
<dbReference type="GO" id="GO:0034462">
    <property type="term" value="P:small-subunit processome assembly"/>
    <property type="evidence" value="ECO:0007669"/>
    <property type="project" value="TreeGrafter"/>
</dbReference>
<organism evidence="2 3">
    <name type="scientific">Strigops habroptila</name>
    <name type="common">Kakapo</name>
    <dbReference type="NCBI Taxonomy" id="2489341"/>
    <lineage>
        <taxon>Eukaryota</taxon>
        <taxon>Metazoa</taxon>
        <taxon>Chordata</taxon>
        <taxon>Craniata</taxon>
        <taxon>Vertebrata</taxon>
        <taxon>Euteleostomi</taxon>
        <taxon>Archelosauria</taxon>
        <taxon>Archosauria</taxon>
        <taxon>Dinosauria</taxon>
        <taxon>Saurischia</taxon>
        <taxon>Theropoda</taxon>
        <taxon>Coelurosauria</taxon>
        <taxon>Aves</taxon>
        <taxon>Neognathae</taxon>
        <taxon>Neoaves</taxon>
        <taxon>Telluraves</taxon>
        <taxon>Australaves</taxon>
        <taxon>Psittaciformes</taxon>
        <taxon>Psittacidae</taxon>
        <taxon>Strigops</taxon>
    </lineage>
</organism>
<dbReference type="GO" id="GO:0000472">
    <property type="term" value="P:endonucleolytic cleavage to generate mature 5'-end of SSU-rRNA from (SSU-rRNA, 5.8S rRNA, LSU-rRNA)"/>
    <property type="evidence" value="ECO:0007669"/>
    <property type="project" value="TreeGrafter"/>
</dbReference>
<evidence type="ECO:0000256" key="1">
    <source>
        <dbReference type="SAM" id="MobiDB-lite"/>
    </source>
</evidence>
<dbReference type="GO" id="GO:0000447">
    <property type="term" value="P:endonucleolytic cleavage in ITS1 to separate SSU-rRNA from 5.8S rRNA and LSU-rRNA from tricistronic rRNA transcript (SSU-rRNA, 5.8S rRNA, LSU-rRNA)"/>
    <property type="evidence" value="ECO:0007669"/>
    <property type="project" value="TreeGrafter"/>
</dbReference>
<feature type="region of interest" description="Disordered" evidence="1">
    <location>
        <begin position="123"/>
        <end position="178"/>
    </location>
</feature>
<reference evidence="2" key="2">
    <citation type="submission" date="2025-09" db="UniProtKB">
        <authorList>
            <consortium name="Ensembl"/>
        </authorList>
    </citation>
    <scope>IDENTIFICATION</scope>
</reference>
<proteinExistence type="predicted"/>
<protein>
    <recommendedName>
        <fullName evidence="4">Activator of basal transcription 1</fullName>
    </recommendedName>
</protein>
<dbReference type="Proteomes" id="UP000472266">
    <property type="component" value="Unplaced"/>
</dbReference>
<dbReference type="GO" id="GO:0005730">
    <property type="term" value="C:nucleolus"/>
    <property type="evidence" value="ECO:0007669"/>
    <property type="project" value="TreeGrafter"/>
</dbReference>
<dbReference type="PANTHER" id="PTHR12311">
    <property type="entry name" value="ACTIVATOR OF BASAL TRANSCRIPTION 1"/>
    <property type="match status" value="1"/>
</dbReference>
<evidence type="ECO:0000313" key="2">
    <source>
        <dbReference type="Ensembl" id="ENSSHBP00005010538.1"/>
    </source>
</evidence>
<dbReference type="GeneTree" id="ENSGT00390000002062"/>
<evidence type="ECO:0008006" key="4">
    <source>
        <dbReference type="Google" id="ProtNLM"/>
    </source>
</evidence>
<evidence type="ECO:0000313" key="3">
    <source>
        <dbReference type="Proteomes" id="UP000472266"/>
    </source>
</evidence>
<dbReference type="PANTHER" id="PTHR12311:SF7">
    <property type="entry name" value="ACTIVATOR OF BASAL TRANSCRIPTION 1"/>
    <property type="match status" value="1"/>
</dbReference>
<dbReference type="AlphaFoldDB" id="A0A672U8J1"/>
<reference evidence="2" key="1">
    <citation type="submission" date="2025-08" db="UniProtKB">
        <authorList>
            <consortium name="Ensembl"/>
        </authorList>
    </citation>
    <scope>IDENTIFICATION</scope>
</reference>
<dbReference type="GO" id="GO:0000480">
    <property type="term" value="P:endonucleolytic cleavage in 5'-ETS of tricistronic rRNA transcript (SSU-rRNA, 5.8S rRNA, LSU-rRNA)"/>
    <property type="evidence" value="ECO:0007669"/>
    <property type="project" value="TreeGrafter"/>
</dbReference>